<evidence type="ECO:0000259" key="4">
    <source>
        <dbReference type="SMART" id="SM01302"/>
    </source>
</evidence>
<evidence type="ECO:0000313" key="6">
    <source>
        <dbReference type="Proteomes" id="UP001355207"/>
    </source>
</evidence>
<evidence type="ECO:0000313" key="5">
    <source>
        <dbReference type="EMBL" id="WWC89265.1"/>
    </source>
</evidence>
<dbReference type="InterPro" id="IPR029347">
    <property type="entry name" value="Raptor_N"/>
</dbReference>
<gene>
    <name evidence="5" type="ORF">L201_004186</name>
</gene>
<proteinExistence type="predicted"/>
<evidence type="ECO:0000256" key="3">
    <source>
        <dbReference type="SAM" id="MobiDB-lite"/>
    </source>
</evidence>
<dbReference type="SUPFAM" id="SSF50978">
    <property type="entry name" value="WD40 repeat-like"/>
    <property type="match status" value="1"/>
</dbReference>
<dbReference type="InterPro" id="IPR036322">
    <property type="entry name" value="WD40_repeat_dom_sf"/>
</dbReference>
<dbReference type="GO" id="GO:0010506">
    <property type="term" value="P:regulation of autophagy"/>
    <property type="evidence" value="ECO:0007669"/>
    <property type="project" value="TreeGrafter"/>
</dbReference>
<feature type="domain" description="Raptor N-terminal CASPase-like" evidence="4">
    <location>
        <begin position="106"/>
        <end position="268"/>
    </location>
</feature>
<organism evidence="5 6">
    <name type="scientific">Kwoniella dendrophila CBS 6074</name>
    <dbReference type="NCBI Taxonomy" id="1295534"/>
    <lineage>
        <taxon>Eukaryota</taxon>
        <taxon>Fungi</taxon>
        <taxon>Dikarya</taxon>
        <taxon>Basidiomycota</taxon>
        <taxon>Agaricomycotina</taxon>
        <taxon>Tremellomycetes</taxon>
        <taxon>Tremellales</taxon>
        <taxon>Cryptococcaceae</taxon>
        <taxon>Kwoniella</taxon>
    </lineage>
</organism>
<evidence type="ECO:0000256" key="2">
    <source>
        <dbReference type="ARBA" id="ARBA00022737"/>
    </source>
</evidence>
<dbReference type="GO" id="GO:0031929">
    <property type="term" value="P:TOR signaling"/>
    <property type="evidence" value="ECO:0007669"/>
    <property type="project" value="InterPro"/>
</dbReference>
<dbReference type="RefSeq" id="XP_066076028.1">
    <property type="nucleotide sequence ID" value="XM_066219931.1"/>
</dbReference>
<protein>
    <recommendedName>
        <fullName evidence="4">Raptor N-terminal CASPase-like domain-containing protein</fullName>
    </recommendedName>
</protein>
<sequence length="1508" mass="169671">MSNNDQTRHQQHCQSNTTDNHSDDHRVMVNQSMKSEKSINSSGWITANPSSFASSKMRGGGLSDTLSISKIPKQPLAWASIRHQVKEENSKDPDEVMKIVNKDQSSGDCTQAIFITCLHLSHEMSLRDVGQYAWMIPNVKDPMGSMMKIMKQYSQRVRSLSKHNVLDCRSAPDPSKVVIQHHLQRARQQAGPDNYITVFYNGHGIQEPPTEQGELWCYDRSFDECLQSGGGPSEYIPIMLFDVLAWSGSLSCYIWDVSYSGRFIKAALMEAKEIDNQFTIAAQTNPKILEVHKPNYYEKQIHFTSCGSQEKLPKINGLPDDLFTSCLINPLKIALLWHNLQIIPLSHTSTTITSGLHKRNNNDNNHGPKSQEYMDLLWENMSSSLKERLKTELFSIIHTIAWQTMTSNNKSNNDHKNTYKGDNDDDGNENGNDYLKLFGKPTNTNNQDISLISNLSTGFILSKRIFNLYGIHPQSIPSINDSVINHNLWITWDLILDNFFEQLPKYFDQSDQSNRSNQSDFEWEKKLNLVSFMKDQLESISSSLSSSSSTFISSTTATGNIMGNPNTILNRLPIICFGINIKEFRLKSIQALNSLLKSLGLKTLKFATKGGILDVSINLLHLGLDIDKQEDSNTTMKTRNNLISIWSSLVRYDLAVLSLLQRNLAQENDKNTIQTNPIKDLSGLPHIQIFLNSLEENLVKGISISDCQDQTDLNDVEEDEDEVVVLERLNLIIQNSVVLSTIANFLTVHHGTINMDHIKVSRFVLKTLSMSGIMLNSSHELVKQWGALLNAQVLALNSTNSEFSKDGNPKEGDGFEMIANLKENLLGMVKSSTVETRASAVYALIRWIPVHDKTSLLNTKTEGKGTGNMEGIQSSLEIVEQLVRLSSGEGSPLARRELSRIFIIFVEILGEYTDLALWIWILQHSIKNLPNKRKEVEGLIAEIGRKIGIQQKQLDIIKVLQRVVDAIIVFAQDADHEIVKIVKQPLIDLFISITPSEKEHDIKPSSIFNLAHGTDATGSAESLWTEELLDVMMNLKEHLLEKWGQGANRKDSKGIYRGKSLRYNNELFERSRSVLQSYLMAFNEERIVRSHTGDPSQRTSITRHRVLEDSLVVAEQQVGLPWKWEMKDITSPDPWTSMTFHSFHSTVMSCNGSHDLLLWDWSTSRKTGNVHLDLPKNEMISSARFLNELHEQTVILAEITNGDIHILSGPQDPMKIKPISNFRALDISSGSNMISEDIRNHKKLITTWYRSSGLLCVGGYSNKINVWDCPAERCVQVLKTESNSPITTLKTEPVSGNLIFSGLSNGMIQLYDLRQSNKRSLISWQGDLSITEESKIRESLQTSNSRPKSVLKIGVVLGESKYISSACSNGLMNTFDLRQLSKPINSIISHENGISSASFQPHSGLMSTISKNTTTNQSIPNANFSLYRTTQGEITLVTSDHIQFPQGQFDHTTINERFKPYTIIHPLRPFLSLGFGKKWFLRGCGIGKGDNTDSGSYTFLKSQAKYVS</sequence>
<dbReference type="Gene3D" id="2.130.10.10">
    <property type="entry name" value="YVTN repeat-like/Quinoprotein amine dehydrogenase"/>
    <property type="match status" value="1"/>
</dbReference>
<dbReference type="Pfam" id="PF14538">
    <property type="entry name" value="Raptor_N"/>
    <property type="match status" value="1"/>
</dbReference>
<dbReference type="InterPro" id="IPR001680">
    <property type="entry name" value="WD40_rpt"/>
</dbReference>
<dbReference type="GO" id="GO:0009267">
    <property type="term" value="P:cellular response to starvation"/>
    <property type="evidence" value="ECO:0007669"/>
    <property type="project" value="TreeGrafter"/>
</dbReference>
<dbReference type="GO" id="GO:0031931">
    <property type="term" value="C:TORC1 complex"/>
    <property type="evidence" value="ECO:0007669"/>
    <property type="project" value="InterPro"/>
</dbReference>
<accession>A0AAX4JXL3</accession>
<feature type="region of interest" description="Disordered" evidence="3">
    <location>
        <begin position="1"/>
        <end position="24"/>
    </location>
</feature>
<dbReference type="InterPro" id="IPR015943">
    <property type="entry name" value="WD40/YVTN_repeat-like_dom_sf"/>
</dbReference>
<keyword evidence="6" id="KW-1185">Reference proteome</keyword>
<feature type="compositionally biased region" description="Basic and acidic residues" evidence="3">
    <location>
        <begin position="412"/>
        <end position="422"/>
    </location>
</feature>
<dbReference type="GO" id="GO:0005737">
    <property type="term" value="C:cytoplasm"/>
    <property type="evidence" value="ECO:0007669"/>
    <property type="project" value="TreeGrafter"/>
</dbReference>
<dbReference type="GeneID" id="91094856"/>
<feature type="region of interest" description="Disordered" evidence="3">
    <location>
        <begin position="407"/>
        <end position="432"/>
    </location>
</feature>
<evidence type="ECO:0000256" key="1">
    <source>
        <dbReference type="ARBA" id="ARBA00022574"/>
    </source>
</evidence>
<dbReference type="GO" id="GO:0030674">
    <property type="term" value="F:protein-macromolecule adaptor activity"/>
    <property type="evidence" value="ECO:0007669"/>
    <property type="project" value="TreeGrafter"/>
</dbReference>
<reference evidence="5 6" key="1">
    <citation type="submission" date="2024-01" db="EMBL/GenBank/DDBJ databases">
        <title>Comparative genomics of Cryptococcus and Kwoniella reveals pathogenesis evolution and contrasting modes of karyotype evolution via chromosome fusion or intercentromeric recombination.</title>
        <authorList>
            <person name="Coelho M.A."/>
            <person name="David-Palma M."/>
            <person name="Shea T."/>
            <person name="Bowers K."/>
            <person name="McGinley-Smith S."/>
            <person name="Mohammad A.W."/>
            <person name="Gnirke A."/>
            <person name="Yurkov A.M."/>
            <person name="Nowrousian M."/>
            <person name="Sun S."/>
            <person name="Cuomo C.A."/>
            <person name="Heitman J."/>
        </authorList>
    </citation>
    <scope>NUCLEOTIDE SEQUENCE [LARGE SCALE GENOMIC DNA]</scope>
    <source>
        <strain evidence="5 6">CBS 6074</strain>
    </source>
</reference>
<dbReference type="InterPro" id="IPR004083">
    <property type="entry name" value="Raptor"/>
</dbReference>
<dbReference type="SMART" id="SM00320">
    <property type="entry name" value="WD40"/>
    <property type="match status" value="4"/>
</dbReference>
<dbReference type="SMART" id="SM01302">
    <property type="entry name" value="Raptor_N"/>
    <property type="match status" value="1"/>
</dbReference>
<keyword evidence="1" id="KW-0853">WD repeat</keyword>
<dbReference type="GO" id="GO:0030307">
    <property type="term" value="P:positive regulation of cell growth"/>
    <property type="evidence" value="ECO:0007669"/>
    <property type="project" value="TreeGrafter"/>
</dbReference>
<dbReference type="PANTHER" id="PTHR12848:SF16">
    <property type="entry name" value="REGULATORY-ASSOCIATED PROTEIN OF MTOR"/>
    <property type="match status" value="1"/>
</dbReference>
<dbReference type="PRINTS" id="PR01547">
    <property type="entry name" value="YEAST176DUF"/>
</dbReference>
<name>A0AAX4JXL3_9TREE</name>
<dbReference type="PANTHER" id="PTHR12848">
    <property type="entry name" value="REGULATORY-ASSOCIATED PROTEIN OF MTOR"/>
    <property type="match status" value="1"/>
</dbReference>
<keyword evidence="2" id="KW-0677">Repeat</keyword>
<dbReference type="GO" id="GO:0071230">
    <property type="term" value="P:cellular response to amino acid stimulus"/>
    <property type="evidence" value="ECO:0007669"/>
    <property type="project" value="TreeGrafter"/>
</dbReference>
<dbReference type="Proteomes" id="UP001355207">
    <property type="component" value="Chromosome 5"/>
</dbReference>
<dbReference type="EMBL" id="CP144102">
    <property type="protein sequence ID" value="WWC89265.1"/>
    <property type="molecule type" value="Genomic_DNA"/>
</dbReference>